<dbReference type="PANTHER" id="PTHR35339">
    <property type="entry name" value="LINALOOL DEHYDRATASE_ISOMERASE DOMAIN-CONTAINING PROTEIN"/>
    <property type="match status" value="1"/>
</dbReference>
<evidence type="ECO:0000313" key="4">
    <source>
        <dbReference type="Proteomes" id="UP000509510"/>
    </source>
</evidence>
<dbReference type="EMBL" id="CP055901">
    <property type="protein sequence ID" value="QKX60668.1"/>
    <property type="molecule type" value="Genomic_DNA"/>
</dbReference>
<dbReference type="InterPro" id="IPR049237">
    <property type="entry name" value="DUF2264_C"/>
</dbReference>
<dbReference type="AlphaFoldDB" id="A0A7H8R3U1"/>
<keyword evidence="4" id="KW-1185">Reference proteome</keyword>
<dbReference type="PIRSF" id="PIRSF014753">
    <property type="entry name" value="UCP014753"/>
    <property type="match status" value="1"/>
</dbReference>
<dbReference type="InterPro" id="IPR016624">
    <property type="entry name" value="UCP014753"/>
</dbReference>
<reference evidence="4" key="1">
    <citation type="submission" date="2020-06" db="EMBL/GenBank/DDBJ databases">
        <title>A chromosome-scale genome assembly of Talaromyces rugulosus W13939.</title>
        <authorList>
            <person name="Wang B."/>
            <person name="Guo L."/>
            <person name="Ye K."/>
            <person name="Wang L."/>
        </authorList>
    </citation>
    <scope>NUCLEOTIDE SEQUENCE [LARGE SCALE GENOMIC DNA]</scope>
    <source>
        <strain evidence="4">W13939</strain>
    </source>
</reference>
<dbReference type="KEGG" id="trg:TRUGW13939_07814"/>
<accession>A0A7H8R3U1</accession>
<sequence length="638" mass="72386">MDIDSSKISPARFNPLSTNPLKTRDDIVQACHALFNPLLPKFSPGKARVQLDASSSNWDRAACDLEGFARPLFGLVPLVKGGGNFDHWHVYREGLKNGTDPNHAEYWGEVTDKDQRHVEATALGYALLVVPEHVYDPLDEDSKRNLATWLIQSRNTLHANNNHKFFRVLVDLGLENVGVPIDKNGTEEYLQDLDSMYIEDGWYRDGADIQDPRRLDYYNPFAWHYYGLLYAVYRPNDKPRVDRWRERAGKFAKHYIHWFSENGANVPYGRSLIYRHATAAYWGMLAVGNIEVLPWGVIKGLYLRNLRWWASQPIHTLDDGVLTLGYAYPNQLMTERYSSTGSPWWSMKAFAPLCLPADHPFWAAKELPMPPRADVYTDPVAGMVFTHQPNHTVMLVSGPGTQQLMRHVPEKYMKFAYSSRYGFSIESDPREFAQGAFDSMIGLSDDGRHFRVREWCEVAILAGDILFSKWKPWTDVLVESWLIPAGTWHIRVHRVSSPKELDTVEGGFASPRTDFDRDTKMEDRCQAYVSSKLGDFSGIVDLSSETCARRAQVVATHGNTNVMFPRTLVPQVLGVVKANVPTVFAAAILAGPDGQEMQRQWNIRPQIPTVDQLESIVKDKGVRVKITEAYIPSRKGNA</sequence>
<dbReference type="Proteomes" id="UP000509510">
    <property type="component" value="Chromosome IV"/>
</dbReference>
<organism evidence="3 4">
    <name type="scientific">Talaromyces rugulosus</name>
    <name type="common">Penicillium rugulosum</name>
    <dbReference type="NCBI Taxonomy" id="121627"/>
    <lineage>
        <taxon>Eukaryota</taxon>
        <taxon>Fungi</taxon>
        <taxon>Dikarya</taxon>
        <taxon>Ascomycota</taxon>
        <taxon>Pezizomycotina</taxon>
        <taxon>Eurotiomycetes</taxon>
        <taxon>Eurotiomycetidae</taxon>
        <taxon>Eurotiales</taxon>
        <taxon>Trichocomaceae</taxon>
        <taxon>Talaromyces</taxon>
        <taxon>Talaromyces sect. Islandici</taxon>
    </lineage>
</organism>
<gene>
    <name evidence="3" type="ORF">TRUGW13939_07814</name>
</gene>
<dbReference type="InterPro" id="IPR049349">
    <property type="entry name" value="DUF2264_N"/>
</dbReference>
<proteinExistence type="predicted"/>
<dbReference type="Pfam" id="PF10022">
    <property type="entry name" value="DUF2264"/>
    <property type="match status" value="1"/>
</dbReference>
<evidence type="ECO:0008006" key="5">
    <source>
        <dbReference type="Google" id="ProtNLM"/>
    </source>
</evidence>
<dbReference type="OrthoDB" id="5150166at2759"/>
<protein>
    <recommendedName>
        <fullName evidence="5">DUF2264 domain-containing protein</fullName>
    </recommendedName>
</protein>
<evidence type="ECO:0000313" key="3">
    <source>
        <dbReference type="EMBL" id="QKX60668.1"/>
    </source>
</evidence>
<feature type="domain" description="DUF2264" evidence="1">
    <location>
        <begin position="23"/>
        <end position="368"/>
    </location>
</feature>
<dbReference type="GeneID" id="55995304"/>
<dbReference type="Pfam" id="PF20938">
    <property type="entry name" value="DUF2264_C"/>
    <property type="match status" value="1"/>
</dbReference>
<evidence type="ECO:0000259" key="1">
    <source>
        <dbReference type="Pfam" id="PF10022"/>
    </source>
</evidence>
<dbReference type="RefSeq" id="XP_035346844.1">
    <property type="nucleotide sequence ID" value="XM_035490951.1"/>
</dbReference>
<feature type="domain" description="DUF2264" evidence="2">
    <location>
        <begin position="381"/>
        <end position="610"/>
    </location>
</feature>
<evidence type="ECO:0000259" key="2">
    <source>
        <dbReference type="Pfam" id="PF20938"/>
    </source>
</evidence>
<dbReference type="PANTHER" id="PTHR35339:SF4">
    <property type="entry name" value="LINALOOL DEHYDRATASE_ISOMERASE DOMAIN-CONTAINING PROTEIN"/>
    <property type="match status" value="1"/>
</dbReference>
<name>A0A7H8R3U1_TALRU</name>